<keyword evidence="3" id="KW-1185">Reference proteome</keyword>
<organism evidence="2 3">
    <name type="scientific">Nocardiopsis tropica</name>
    <dbReference type="NCBI Taxonomy" id="109330"/>
    <lineage>
        <taxon>Bacteria</taxon>
        <taxon>Bacillati</taxon>
        <taxon>Actinomycetota</taxon>
        <taxon>Actinomycetes</taxon>
        <taxon>Streptosporangiales</taxon>
        <taxon>Nocardiopsidaceae</taxon>
        <taxon>Nocardiopsis</taxon>
    </lineage>
</organism>
<dbReference type="RefSeq" id="WP_352987323.1">
    <property type="nucleotide sequence ID" value="NZ_JBEQNA010000035.1"/>
</dbReference>
<dbReference type="EMBL" id="JBEQNB010000038">
    <property type="protein sequence ID" value="MES0838464.1"/>
    <property type="molecule type" value="Genomic_DNA"/>
</dbReference>
<feature type="region of interest" description="Disordered" evidence="1">
    <location>
        <begin position="403"/>
        <end position="427"/>
    </location>
</feature>
<dbReference type="Proteomes" id="UP001432401">
    <property type="component" value="Unassembled WGS sequence"/>
</dbReference>
<feature type="non-terminal residue" evidence="2">
    <location>
        <position position="910"/>
    </location>
</feature>
<protein>
    <submittedName>
        <fullName evidence="2">Uncharacterized protein</fullName>
    </submittedName>
</protein>
<gene>
    <name evidence="2" type="ORF">ABUK86_32190</name>
</gene>
<evidence type="ECO:0000313" key="3">
    <source>
        <dbReference type="Proteomes" id="UP001432401"/>
    </source>
</evidence>
<reference evidence="2 3" key="1">
    <citation type="submission" date="2024-06" db="EMBL/GenBank/DDBJ databases">
        <authorList>
            <person name="Bataeva Y.V."/>
            <person name="Grigorian L.N."/>
            <person name="Solomentsev V.I."/>
        </authorList>
    </citation>
    <scope>NUCLEOTIDE SEQUENCE [LARGE SCALE GENOMIC DNA]</scope>
    <source>
        <strain evidence="3">SCPM-O-B-12605 (RCAM04882)</strain>
    </source>
</reference>
<feature type="compositionally biased region" description="Low complexity" evidence="1">
    <location>
        <begin position="900"/>
        <end position="910"/>
    </location>
</feature>
<feature type="compositionally biased region" description="Basic and acidic residues" evidence="1">
    <location>
        <begin position="285"/>
        <end position="294"/>
    </location>
</feature>
<proteinExistence type="predicted"/>
<feature type="compositionally biased region" description="Low complexity" evidence="1">
    <location>
        <begin position="248"/>
        <end position="258"/>
    </location>
</feature>
<evidence type="ECO:0000256" key="1">
    <source>
        <dbReference type="SAM" id="MobiDB-lite"/>
    </source>
</evidence>
<sequence length="910" mass="98273">MRKVSSLFAQNLKLPEGAPPLTVEVNTNHGPMRAEVRIDNLFFESTTRKIDGAGEGDPSSVRDVKLRIRALLQQGVDMRAQVYASMALKRHVEAVFNDKFVLPRGGQQLKVSFDLVSPSSEGAHATLVWSPVPPAADGVPPDLGADGDGRGVGEVLRRLGMLDGDPARGEDRPYVARRTLERIETMVEPRPARRWSDPQSAEPARVHTGLADPSAWEAARAAAPVHQVGESVDADFAEPMADSRAARPLDLGPDGDPVGLDDDGNPVDLDANGDPVDPATVLENPDARPGDPERFVKAEMDPLWATRRFEWARIPIPEEHRTEGGPTHVLELTFRPRIRRDEDTLTPERYEAYVRAYEAKLDAMWNRQFRVRGDGTVVGADGTRMHKLGADLFNTLFGKESVPDPDDMKVADSASGAEPPPPGSGDQLHVRLLLADDSTPAAQVHHEIDLHARPGDRIMGTHSWNETFPVESGVHETAHLLGLLDEYFQPGTVFRGSRDADAVRPSDDDHGYGLMGNAWTKRGADGRLYARRDPVVLSGYLDTIASVVEHGTSDYTPPPRAAELSDEVQSDIIQILAPALDASDPRRAAVFDRFALATDQLIRGWDGERIADQLISPEDAAARDADSGADTRAARARAAFDAQVDRWRADGRLARALDLVDRSGVRVPASAMTDALPDHVRGELQDVLAKSDEPAYVDTLAVFAAGRDHAAGRGSIDDIPAVQGRPPITAGDVRTQIDQWRSNGELVEALGVLADNGLEVTGGEWIGALPDKALRDVAHHLLSGLQPVSADPGLDRAGLERVALDVFGVGFDQMVHRSPARDLTVTVPDGRQVPVSATEVYNQLKTWRKQGALADVLRVLRGSDVPVPDDVLARASGRRVVPVGAGRSVRFAPPDDADDASVSSPAVSSA</sequence>
<feature type="region of interest" description="Disordered" evidence="1">
    <location>
        <begin position="188"/>
        <end position="207"/>
    </location>
</feature>
<feature type="region of interest" description="Disordered" evidence="1">
    <location>
        <begin position="245"/>
        <end position="294"/>
    </location>
</feature>
<evidence type="ECO:0000313" key="2">
    <source>
        <dbReference type="EMBL" id="MES0838464.1"/>
    </source>
</evidence>
<name>A0ABV2A5D6_9ACTN</name>
<feature type="region of interest" description="Disordered" evidence="1">
    <location>
        <begin position="887"/>
        <end position="910"/>
    </location>
</feature>
<comment type="caution">
    <text evidence="2">The sequence shown here is derived from an EMBL/GenBank/DDBJ whole genome shotgun (WGS) entry which is preliminary data.</text>
</comment>
<accession>A0ABV2A5D6</accession>